<evidence type="ECO:0000256" key="1">
    <source>
        <dbReference type="SAM" id="MobiDB-lite"/>
    </source>
</evidence>
<dbReference type="WBParaSite" id="HCON_00050540-00001">
    <property type="protein sequence ID" value="HCON_00050540-00001"/>
    <property type="gene ID" value="HCON_00050540"/>
</dbReference>
<dbReference type="AlphaFoldDB" id="A0A7I4Y4G6"/>
<dbReference type="Proteomes" id="UP000025227">
    <property type="component" value="Unplaced"/>
</dbReference>
<proteinExistence type="predicted"/>
<sequence length="288" mass="32332">MARGSQSKTADRDQDKDLPLWASIMLEQFASSADRIEKALTSSLAKLTDGIEEVTRRQSEIISRLDALEERVTSLQNSSPLDQNLLYSTLVKVKADSDKIEGKLRRITWVGIGEQADEHSTKKFDQEALREVILSSGDDELIEEFSRGRITAHRHPPVKQRNQAGRDRIIKIELPSPAMKDRLLHHMKSGRQSLTRRFVHSYARRDYTVEELELDRSLRKQAGLANAKVGKLQYVVRDLQIHQLKNARQLPHRGPTSFSESAKASSGSLVGSMDASIVGTSRSPNISP</sequence>
<name>A0A7I4Y4G6_HAECO</name>
<feature type="compositionally biased region" description="Polar residues" evidence="1">
    <location>
        <begin position="278"/>
        <end position="288"/>
    </location>
</feature>
<feature type="region of interest" description="Disordered" evidence="1">
    <location>
        <begin position="246"/>
        <end position="288"/>
    </location>
</feature>
<organism evidence="2 3">
    <name type="scientific">Haemonchus contortus</name>
    <name type="common">Barber pole worm</name>
    <dbReference type="NCBI Taxonomy" id="6289"/>
    <lineage>
        <taxon>Eukaryota</taxon>
        <taxon>Metazoa</taxon>
        <taxon>Ecdysozoa</taxon>
        <taxon>Nematoda</taxon>
        <taxon>Chromadorea</taxon>
        <taxon>Rhabditida</taxon>
        <taxon>Rhabditina</taxon>
        <taxon>Rhabditomorpha</taxon>
        <taxon>Strongyloidea</taxon>
        <taxon>Trichostrongylidae</taxon>
        <taxon>Haemonchus</taxon>
    </lineage>
</organism>
<keyword evidence="2" id="KW-1185">Reference proteome</keyword>
<evidence type="ECO:0000313" key="2">
    <source>
        <dbReference type="Proteomes" id="UP000025227"/>
    </source>
</evidence>
<protein>
    <submittedName>
        <fullName evidence="3">LINE-1 type transposase domain-containing protein 1</fullName>
    </submittedName>
</protein>
<dbReference type="PANTHER" id="PTHR21459">
    <property type="entry name" value="PROTEIN CBG08968"/>
    <property type="match status" value="1"/>
</dbReference>
<feature type="compositionally biased region" description="Low complexity" evidence="1">
    <location>
        <begin position="257"/>
        <end position="268"/>
    </location>
</feature>
<evidence type="ECO:0000313" key="3">
    <source>
        <dbReference type="WBParaSite" id="HCON_00050540-00001"/>
    </source>
</evidence>
<dbReference type="OrthoDB" id="5859941at2759"/>
<accession>A0A7I4Y4G6</accession>
<reference evidence="3" key="1">
    <citation type="submission" date="2020-12" db="UniProtKB">
        <authorList>
            <consortium name="WormBaseParasite"/>
        </authorList>
    </citation>
    <scope>IDENTIFICATION</scope>
    <source>
        <strain evidence="3">MHco3</strain>
    </source>
</reference>
<dbReference type="OMA" id="EHSTKKF"/>
<dbReference type="PANTHER" id="PTHR21459:SF2">
    <property type="entry name" value="PROTEIN CBG08968"/>
    <property type="match status" value="1"/>
</dbReference>